<dbReference type="EMBL" id="BMNA01000005">
    <property type="protein sequence ID" value="GGM06718.1"/>
    <property type="molecule type" value="Genomic_DNA"/>
</dbReference>
<keyword evidence="2" id="KW-0472">Membrane</keyword>
<evidence type="ECO:0000313" key="4">
    <source>
        <dbReference type="Proteomes" id="UP000655208"/>
    </source>
</evidence>
<evidence type="ECO:0000256" key="2">
    <source>
        <dbReference type="SAM" id="Phobius"/>
    </source>
</evidence>
<feature type="transmembrane region" description="Helical" evidence="2">
    <location>
        <begin position="41"/>
        <end position="61"/>
    </location>
</feature>
<dbReference type="AlphaFoldDB" id="A0A917T2P4"/>
<keyword evidence="2" id="KW-1133">Transmembrane helix</keyword>
<organism evidence="3 4">
    <name type="scientific">Nakamurella endophytica</name>
    <dbReference type="NCBI Taxonomy" id="1748367"/>
    <lineage>
        <taxon>Bacteria</taxon>
        <taxon>Bacillati</taxon>
        <taxon>Actinomycetota</taxon>
        <taxon>Actinomycetes</taxon>
        <taxon>Nakamurellales</taxon>
        <taxon>Nakamurellaceae</taxon>
        <taxon>Nakamurella</taxon>
    </lineage>
</organism>
<dbReference type="RefSeq" id="WP_188942572.1">
    <property type="nucleotide sequence ID" value="NZ_BMNA01000005.1"/>
</dbReference>
<gene>
    <name evidence="3" type="ORF">GCM10011594_28450</name>
</gene>
<sequence length="253" mass="25853">MSQHWPPSGQQPPQPYGGYGPQGPYPSAPSGPPPRRSTGPLLAGVAVGVAVAVVVGAVLLLTGAAHWGSSTSAATPAPDTRPITLPDSLAGFRDVQAVMGERSGSSTQAQAQRSRIEHTVARTTEAYQRAFGGAATAVRLYADDRLEVTPTVIAVRAPSPDLLNGPVGDPADLRLAALPQAVSRVGDAECLVVQTQTVVAGKTVDPEKVLTAACHRSGDAASIWVYGNGQGTDGQRQMLALTDAAYAAVTGSS</sequence>
<evidence type="ECO:0000256" key="1">
    <source>
        <dbReference type="SAM" id="MobiDB-lite"/>
    </source>
</evidence>
<protein>
    <submittedName>
        <fullName evidence="3">Uncharacterized protein</fullName>
    </submittedName>
</protein>
<accession>A0A917T2P4</accession>
<keyword evidence="4" id="KW-1185">Reference proteome</keyword>
<keyword evidence="2" id="KW-0812">Transmembrane</keyword>
<proteinExistence type="predicted"/>
<dbReference type="Proteomes" id="UP000655208">
    <property type="component" value="Unassembled WGS sequence"/>
</dbReference>
<feature type="region of interest" description="Disordered" evidence="1">
    <location>
        <begin position="1"/>
        <end position="37"/>
    </location>
</feature>
<reference evidence="3" key="2">
    <citation type="submission" date="2020-09" db="EMBL/GenBank/DDBJ databases">
        <authorList>
            <person name="Sun Q."/>
            <person name="Zhou Y."/>
        </authorList>
    </citation>
    <scope>NUCLEOTIDE SEQUENCE</scope>
    <source>
        <strain evidence="3">CGMCC 4.7308</strain>
    </source>
</reference>
<feature type="region of interest" description="Disordered" evidence="1">
    <location>
        <begin position="68"/>
        <end position="87"/>
    </location>
</feature>
<evidence type="ECO:0000313" key="3">
    <source>
        <dbReference type="EMBL" id="GGM06718.1"/>
    </source>
</evidence>
<name>A0A917T2P4_9ACTN</name>
<feature type="compositionally biased region" description="Pro residues" evidence="1">
    <location>
        <begin position="23"/>
        <end position="35"/>
    </location>
</feature>
<reference evidence="3" key="1">
    <citation type="journal article" date="2014" name="Int. J. Syst. Evol. Microbiol.">
        <title>Complete genome sequence of Corynebacterium casei LMG S-19264T (=DSM 44701T), isolated from a smear-ripened cheese.</title>
        <authorList>
            <consortium name="US DOE Joint Genome Institute (JGI-PGF)"/>
            <person name="Walter F."/>
            <person name="Albersmeier A."/>
            <person name="Kalinowski J."/>
            <person name="Ruckert C."/>
        </authorList>
    </citation>
    <scope>NUCLEOTIDE SEQUENCE</scope>
    <source>
        <strain evidence="3">CGMCC 4.7308</strain>
    </source>
</reference>
<comment type="caution">
    <text evidence="3">The sequence shown here is derived from an EMBL/GenBank/DDBJ whole genome shotgun (WGS) entry which is preliminary data.</text>
</comment>